<dbReference type="InterPro" id="IPR034300">
    <property type="entry name" value="PNTB-like"/>
</dbReference>
<evidence type="ECO:0000313" key="4">
    <source>
        <dbReference type="EMBL" id="MDT8837325.1"/>
    </source>
</evidence>
<feature type="transmembrane region" description="Helical" evidence="2">
    <location>
        <begin position="106"/>
        <end position="128"/>
    </location>
</feature>
<dbReference type="AlphaFoldDB" id="A0AAP5Q5A8"/>
<keyword evidence="1" id="KW-0520">NAD</keyword>
<name>A0AAP5Q5A8_9BURK</name>
<keyword evidence="2" id="KW-0812">Transmembrane</keyword>
<dbReference type="PANTHER" id="PTHR44758">
    <property type="entry name" value="NAD(P) TRANSHYDROGENASE SUBUNIT BETA"/>
    <property type="match status" value="1"/>
</dbReference>
<keyword evidence="2" id="KW-1133">Transmembrane helix</keyword>
<accession>A0AAP5Q5A8</accession>
<feature type="transmembrane region" description="Helical" evidence="2">
    <location>
        <begin position="46"/>
        <end position="67"/>
    </location>
</feature>
<feature type="domain" description="NADP transhydrogenase beta-like" evidence="3">
    <location>
        <begin position="1"/>
        <end position="128"/>
    </location>
</feature>
<reference evidence="4" key="1">
    <citation type="submission" date="2022-08" db="EMBL/GenBank/DDBJ databases">
        <authorList>
            <person name="Kim S.-J."/>
        </authorList>
    </citation>
    <scope>NUCLEOTIDE SEQUENCE</scope>
    <source>
        <strain evidence="4">KJ</strain>
    </source>
</reference>
<evidence type="ECO:0000313" key="5">
    <source>
        <dbReference type="Proteomes" id="UP001246473"/>
    </source>
</evidence>
<organism evidence="4 5">
    <name type="scientific">Paraburkholderia fungorum</name>
    <dbReference type="NCBI Taxonomy" id="134537"/>
    <lineage>
        <taxon>Bacteria</taxon>
        <taxon>Pseudomonadati</taxon>
        <taxon>Pseudomonadota</taxon>
        <taxon>Betaproteobacteria</taxon>
        <taxon>Burkholderiales</taxon>
        <taxon>Burkholderiaceae</taxon>
        <taxon>Paraburkholderia</taxon>
    </lineage>
</organism>
<evidence type="ECO:0000256" key="1">
    <source>
        <dbReference type="ARBA" id="ARBA00023027"/>
    </source>
</evidence>
<dbReference type="EMBL" id="JANSLM010000002">
    <property type="protein sequence ID" value="MDT8837325.1"/>
    <property type="molecule type" value="Genomic_DNA"/>
</dbReference>
<keyword evidence="2" id="KW-0472">Membrane</keyword>
<proteinExistence type="predicted"/>
<dbReference type="PANTHER" id="PTHR44758:SF1">
    <property type="entry name" value="NAD(P) TRANSHYDROGENASE SUBUNIT BETA"/>
    <property type="match status" value="1"/>
</dbReference>
<dbReference type="Pfam" id="PF02233">
    <property type="entry name" value="PNTB"/>
    <property type="match status" value="1"/>
</dbReference>
<comment type="caution">
    <text evidence="4">The sequence shown here is derived from an EMBL/GenBank/DDBJ whole genome shotgun (WGS) entry which is preliminary data.</text>
</comment>
<evidence type="ECO:0000259" key="3">
    <source>
        <dbReference type="Pfam" id="PF02233"/>
    </source>
</evidence>
<dbReference type="RefSeq" id="WP_106352882.1">
    <property type="nucleotide sequence ID" value="NZ_JANSLM010000002.1"/>
</dbReference>
<evidence type="ECO:0000256" key="2">
    <source>
        <dbReference type="SAM" id="Phobius"/>
    </source>
</evidence>
<dbReference type="Proteomes" id="UP001246473">
    <property type="component" value="Unassembled WGS sequence"/>
</dbReference>
<gene>
    <name evidence="4" type="ORF">ParKJ_07865</name>
</gene>
<feature type="transmembrane region" description="Helical" evidence="2">
    <location>
        <begin position="79"/>
        <end position="100"/>
    </location>
</feature>
<sequence>MTQRPGLVALFGSAMGLAVMVGGFACYLSAAMVTTATPTNVERFELYTAVFIGALVFAACAIAFCMLRGTLNLSAAARPGHGIVNVSALLLCGWLGYGFVTEQAQPFGLAALLAMSVLAAALGMHLMANRAYSHFHNSGAYAFGARRHARGDARCHAGTRKQQGVLARIEWHGGEEQTWALREITPGMVRAAAYRHRRGWHDTGKMGAHRHEPVRQHAMHRAMYRQR</sequence>
<protein>
    <submittedName>
        <fullName evidence="4">NAD(P)(+) transhydrogenase (Re/Si-specific) subunit beta</fullName>
    </submittedName>
</protein>
<dbReference type="PROSITE" id="PS51257">
    <property type="entry name" value="PROKAR_LIPOPROTEIN"/>
    <property type="match status" value="1"/>
</dbReference>